<dbReference type="HOGENOM" id="CLU_2398958_0_0_10"/>
<protein>
    <submittedName>
        <fullName evidence="1">Uncharacterized protein</fullName>
    </submittedName>
</protein>
<sequence length="93" mass="10698">MSMVDNGYFAAIMILDTQFFFDFNNFSRFYSFSVLKFPKIKDVSNKPIPIPIGEPFTKSGNSMRRDAIGVIVIINNPVDIKIKAFLFVIFFML</sequence>
<dbReference type="AlphaFoldDB" id="G0L7F0"/>
<dbReference type="EMBL" id="FP476056">
    <property type="protein sequence ID" value="CAZ97371.1"/>
    <property type="molecule type" value="Genomic_DNA"/>
</dbReference>
<evidence type="ECO:0000313" key="2">
    <source>
        <dbReference type="Proteomes" id="UP000008898"/>
    </source>
</evidence>
<dbReference type="Proteomes" id="UP000008898">
    <property type="component" value="Chromosome"/>
</dbReference>
<name>G0L7F0_ZOBGA</name>
<dbReference type="KEGG" id="zga:ZOBELLIA_3233"/>
<organism evidence="1 2">
    <name type="scientific">Zobellia galactanivorans (strain DSM 12802 / CCUG 47099 / CIP 106680 / NCIMB 13871 / Dsij)</name>
    <dbReference type="NCBI Taxonomy" id="63186"/>
    <lineage>
        <taxon>Bacteria</taxon>
        <taxon>Pseudomonadati</taxon>
        <taxon>Bacteroidota</taxon>
        <taxon>Flavobacteriia</taxon>
        <taxon>Flavobacteriales</taxon>
        <taxon>Flavobacteriaceae</taxon>
        <taxon>Zobellia</taxon>
    </lineage>
</organism>
<gene>
    <name evidence="1" type="ordered locus">zobellia_3233</name>
</gene>
<proteinExistence type="predicted"/>
<reference evidence="1 2" key="2">
    <citation type="journal article" date="2012" name="Environ. Microbiol.">
        <title>Characterization of the first alginolytic operons in a marine bacterium: from their emergence in marine Flavobacteriia to their independent transfers to marine Proteobacteria and human gut Bacteroides.</title>
        <authorList>
            <person name="Thomas F."/>
            <person name="Barbeyron T."/>
            <person name="Tonon T."/>
            <person name="Genicot S."/>
            <person name="Czjzek M."/>
            <person name="Michel G."/>
        </authorList>
    </citation>
    <scope>NUCLEOTIDE SEQUENCE [LARGE SCALE GENOMIC DNA]</scope>
    <source>
        <strain evidence="2">DSM 12802 / CCUG 47099 / CIP 106680 / NCIMB 13871 / Dsij</strain>
    </source>
</reference>
<keyword evidence="2" id="KW-1185">Reference proteome</keyword>
<accession>G0L7F0</accession>
<evidence type="ECO:0000313" key="1">
    <source>
        <dbReference type="EMBL" id="CAZ97371.1"/>
    </source>
</evidence>
<reference evidence="2" key="1">
    <citation type="submission" date="2009-07" db="EMBL/GenBank/DDBJ databases">
        <title>Complete genome sequence of Zobellia galactanivorans Dsij.</title>
        <authorList>
            <consortium name="Genoscope - CEA"/>
        </authorList>
    </citation>
    <scope>NUCLEOTIDE SEQUENCE [LARGE SCALE GENOMIC DNA]</scope>
    <source>
        <strain evidence="2">DSM 12802 / CCUG 47099 / CIP 106680 / NCIMB 13871 / Dsij</strain>
    </source>
</reference>